<evidence type="ECO:0000256" key="5">
    <source>
        <dbReference type="SAM" id="Phobius"/>
    </source>
</evidence>
<feature type="domain" description="FAD-binding" evidence="6">
    <location>
        <begin position="12"/>
        <end position="151"/>
    </location>
</feature>
<accession>I8A8H6</accession>
<keyword evidence="5" id="KW-1133">Transmembrane helix</keyword>
<protein>
    <recommendedName>
        <fullName evidence="6">FAD-binding domain-containing protein</fullName>
    </recommendedName>
</protein>
<dbReference type="SUPFAM" id="SSF51905">
    <property type="entry name" value="FAD/NAD(P)-binding domain"/>
    <property type="match status" value="1"/>
</dbReference>
<reference evidence="7 8" key="1">
    <citation type="journal article" date="2012" name="Eukaryot. Cell">
        <title>Draft genome sequence of Aspergillus oryzae strain 3.042.</title>
        <authorList>
            <person name="Zhao G."/>
            <person name="Yao Y."/>
            <person name="Qi W."/>
            <person name="Wang C."/>
            <person name="Hou L."/>
            <person name="Zeng B."/>
            <person name="Cao X."/>
        </authorList>
    </citation>
    <scope>NUCLEOTIDE SEQUENCE [LARGE SCALE GENOMIC DNA]</scope>
    <source>
        <strain evidence="7 8">3.042</strain>
    </source>
</reference>
<dbReference type="EMBL" id="AKHY01000104">
    <property type="protein sequence ID" value="EIT81482.1"/>
    <property type="molecule type" value="Genomic_DNA"/>
</dbReference>
<evidence type="ECO:0000313" key="7">
    <source>
        <dbReference type="EMBL" id="EIT81482.1"/>
    </source>
</evidence>
<evidence type="ECO:0000256" key="4">
    <source>
        <dbReference type="ARBA" id="ARBA00023002"/>
    </source>
</evidence>
<dbReference type="PANTHER" id="PTHR43004">
    <property type="entry name" value="TRK SYSTEM POTASSIUM UPTAKE PROTEIN"/>
    <property type="match status" value="1"/>
</dbReference>
<gene>
    <name evidence="7" type="ORF">Ao3042_02056</name>
</gene>
<dbReference type="Pfam" id="PF01494">
    <property type="entry name" value="FAD_binding_3"/>
    <property type="match status" value="1"/>
</dbReference>
<dbReference type="PANTHER" id="PTHR43004:SF19">
    <property type="entry name" value="BINDING MONOOXYGENASE, PUTATIVE (JCVI)-RELATED"/>
    <property type="match status" value="1"/>
</dbReference>
<dbReference type="OrthoDB" id="2690153at2759"/>
<reference evidence="8" key="2">
    <citation type="submission" date="2012-06" db="EMBL/GenBank/DDBJ databases">
        <title>Comparative genomic analyses of Aspergillus oryzae 3.042 and A. oryzae RIB40 for soy-sauce fermentation.</title>
        <authorList>
            <person name="Zhao G."/>
            <person name="Hou L."/>
            <person name="Wang C."/>
            <person name="Cao X."/>
        </authorList>
    </citation>
    <scope>NUCLEOTIDE SEQUENCE [LARGE SCALE GENOMIC DNA]</scope>
    <source>
        <strain evidence="8">3.042</strain>
    </source>
</reference>
<feature type="transmembrane region" description="Helical" evidence="5">
    <location>
        <begin position="15"/>
        <end position="36"/>
    </location>
</feature>
<dbReference type="GO" id="GO:0071949">
    <property type="term" value="F:FAD binding"/>
    <property type="evidence" value="ECO:0007669"/>
    <property type="project" value="InterPro"/>
</dbReference>
<evidence type="ECO:0000256" key="2">
    <source>
        <dbReference type="ARBA" id="ARBA00022630"/>
    </source>
</evidence>
<dbReference type="HOGENOM" id="CLU_107875_1_0_1"/>
<comment type="cofactor">
    <cofactor evidence="1">
        <name>FAD</name>
        <dbReference type="ChEBI" id="CHEBI:57692"/>
    </cofactor>
</comment>
<dbReference type="InterPro" id="IPR050641">
    <property type="entry name" value="RIFMO-like"/>
</dbReference>
<keyword evidence="5" id="KW-0472">Membrane</keyword>
<comment type="caution">
    <text evidence="7">The sequence shown here is derived from an EMBL/GenBank/DDBJ whole genome shotgun (WGS) entry which is preliminary data.</text>
</comment>
<name>I8A8H6_ASPO3</name>
<dbReference type="InterPro" id="IPR036188">
    <property type="entry name" value="FAD/NAD-bd_sf"/>
</dbReference>
<evidence type="ECO:0000259" key="6">
    <source>
        <dbReference type="Pfam" id="PF01494"/>
    </source>
</evidence>
<dbReference type="InterPro" id="IPR002938">
    <property type="entry name" value="FAD-bd"/>
</dbReference>
<evidence type="ECO:0000313" key="8">
    <source>
        <dbReference type="Proteomes" id="UP000002812"/>
    </source>
</evidence>
<evidence type="ECO:0000256" key="1">
    <source>
        <dbReference type="ARBA" id="ARBA00001974"/>
    </source>
</evidence>
<sequence length="166" mass="18531">MSPVQDPVDHDDVPILIIGSGPCGLLLAFMLARLGVRSLIVERYPTRLDAPKAHALSPRSLELCRQFGLDVNKIRNIGAAREDAHWVNFVTSLSGKLVGRLPYERMDAEVLNDTPTMIHNIPQPEFEDLIARELPNHDLVEVRKNHSFVRLENWVATGQRVPLGGS</sequence>
<keyword evidence="2" id="KW-0285">Flavoprotein</keyword>
<dbReference type="Proteomes" id="UP000002812">
    <property type="component" value="Unassembled WGS sequence"/>
</dbReference>
<proteinExistence type="predicted"/>
<dbReference type="AlphaFoldDB" id="I8A8H6"/>
<dbReference type="Gene3D" id="3.30.9.10">
    <property type="entry name" value="D-Amino Acid Oxidase, subunit A, domain 2"/>
    <property type="match status" value="1"/>
</dbReference>
<dbReference type="GO" id="GO:0016709">
    <property type="term" value="F:oxidoreductase activity, acting on paired donors, with incorporation or reduction of molecular oxygen, NAD(P)H as one donor, and incorporation of one atom of oxygen"/>
    <property type="evidence" value="ECO:0007669"/>
    <property type="project" value="UniProtKB-ARBA"/>
</dbReference>
<dbReference type="Gene3D" id="3.50.50.60">
    <property type="entry name" value="FAD/NAD(P)-binding domain"/>
    <property type="match status" value="1"/>
</dbReference>
<keyword evidence="5" id="KW-0812">Transmembrane</keyword>
<organism evidence="7 8">
    <name type="scientific">Aspergillus oryzae (strain 3.042)</name>
    <name type="common">Yellow koji mold</name>
    <dbReference type="NCBI Taxonomy" id="1160506"/>
    <lineage>
        <taxon>Eukaryota</taxon>
        <taxon>Fungi</taxon>
        <taxon>Dikarya</taxon>
        <taxon>Ascomycota</taxon>
        <taxon>Pezizomycotina</taxon>
        <taxon>Eurotiomycetes</taxon>
        <taxon>Eurotiomycetidae</taxon>
        <taxon>Eurotiales</taxon>
        <taxon>Aspergillaceae</taxon>
        <taxon>Aspergillus</taxon>
        <taxon>Aspergillus subgen. Circumdati</taxon>
    </lineage>
</organism>
<evidence type="ECO:0000256" key="3">
    <source>
        <dbReference type="ARBA" id="ARBA00022827"/>
    </source>
</evidence>
<keyword evidence="3" id="KW-0274">FAD</keyword>
<keyword evidence="4" id="KW-0560">Oxidoreductase</keyword>